<dbReference type="InterPro" id="IPR047640">
    <property type="entry name" value="RpiR-like"/>
</dbReference>
<proteinExistence type="predicted"/>
<dbReference type="PROSITE" id="PS51071">
    <property type="entry name" value="HTH_RPIR"/>
    <property type="match status" value="1"/>
</dbReference>
<evidence type="ECO:0000256" key="3">
    <source>
        <dbReference type="ARBA" id="ARBA00023163"/>
    </source>
</evidence>
<evidence type="ECO:0000313" key="6">
    <source>
        <dbReference type="EMBL" id="MBL4953354.1"/>
    </source>
</evidence>
<dbReference type="EMBL" id="JAESWB010000181">
    <property type="protein sequence ID" value="MBL4953354.1"/>
    <property type="molecule type" value="Genomic_DNA"/>
</dbReference>
<gene>
    <name evidence="6" type="ORF">JK635_14160</name>
</gene>
<dbReference type="Pfam" id="PF01418">
    <property type="entry name" value="HTH_6"/>
    <property type="match status" value="1"/>
</dbReference>
<dbReference type="InterPro" id="IPR001347">
    <property type="entry name" value="SIS_dom"/>
</dbReference>
<name>A0ABS1TRG9_9BACI</name>
<reference evidence="6 7" key="1">
    <citation type="submission" date="2021-01" db="EMBL/GenBank/DDBJ databases">
        <title>Genome public.</title>
        <authorList>
            <person name="Liu C."/>
            <person name="Sun Q."/>
        </authorList>
    </citation>
    <scope>NUCLEOTIDE SEQUENCE [LARGE SCALE GENOMIC DNA]</scope>
    <source>
        <strain evidence="6 7">YIM B02564</strain>
    </source>
</reference>
<dbReference type="SUPFAM" id="SSF53697">
    <property type="entry name" value="SIS domain"/>
    <property type="match status" value="1"/>
</dbReference>
<dbReference type="InterPro" id="IPR000281">
    <property type="entry name" value="HTH_RpiR"/>
</dbReference>
<dbReference type="InterPro" id="IPR036388">
    <property type="entry name" value="WH-like_DNA-bd_sf"/>
</dbReference>
<evidence type="ECO:0000259" key="4">
    <source>
        <dbReference type="PROSITE" id="PS51071"/>
    </source>
</evidence>
<evidence type="ECO:0000259" key="5">
    <source>
        <dbReference type="PROSITE" id="PS51464"/>
    </source>
</evidence>
<protein>
    <submittedName>
        <fullName evidence="6">MurR/RpiR family transcriptional regulator</fullName>
    </submittedName>
</protein>
<dbReference type="PANTHER" id="PTHR30514:SF10">
    <property type="entry name" value="MURR_RPIR FAMILY TRANSCRIPTIONAL REGULATOR"/>
    <property type="match status" value="1"/>
</dbReference>
<dbReference type="InterPro" id="IPR046348">
    <property type="entry name" value="SIS_dom_sf"/>
</dbReference>
<accession>A0ABS1TRG9</accession>
<dbReference type="PANTHER" id="PTHR30514">
    <property type="entry name" value="GLUCOKINASE"/>
    <property type="match status" value="1"/>
</dbReference>
<dbReference type="Pfam" id="PF01380">
    <property type="entry name" value="SIS"/>
    <property type="match status" value="1"/>
</dbReference>
<keyword evidence="1" id="KW-0805">Transcription regulation</keyword>
<feature type="domain" description="HTH rpiR-type" evidence="4">
    <location>
        <begin position="1"/>
        <end position="77"/>
    </location>
</feature>
<dbReference type="Gene3D" id="3.40.50.10490">
    <property type="entry name" value="Glucose-6-phosphate isomerase like protein, domain 1"/>
    <property type="match status" value="1"/>
</dbReference>
<dbReference type="CDD" id="cd05013">
    <property type="entry name" value="SIS_RpiR"/>
    <property type="match status" value="1"/>
</dbReference>
<dbReference type="Gene3D" id="1.10.10.10">
    <property type="entry name" value="Winged helix-like DNA-binding domain superfamily/Winged helix DNA-binding domain"/>
    <property type="match status" value="1"/>
</dbReference>
<organism evidence="6 7">
    <name type="scientific">Neobacillus paridis</name>
    <dbReference type="NCBI Taxonomy" id="2803862"/>
    <lineage>
        <taxon>Bacteria</taxon>
        <taxon>Bacillati</taxon>
        <taxon>Bacillota</taxon>
        <taxon>Bacilli</taxon>
        <taxon>Bacillales</taxon>
        <taxon>Bacillaceae</taxon>
        <taxon>Neobacillus</taxon>
    </lineage>
</organism>
<sequence>MDFFEITSKHLNTLNNNEKELYNYIIRNIEEVKRSTIRELAAKCYVSSATMSRFLKKIGFSGYSEFTAILKYTDSNFIKNTNPFTVSQENYRIEYLKNIYESVRVLDEEKVDKIIHLLKNKPRLIVMARGLNKSVAHYFEYIFSGLGFEVVFPEDHYFRKMLLSGIRNNDLVFFLSYGGEDRELILDIEQLNIKSKATVISITSANNNPVQNMSHINLYIFSDYIHYNEIDLTSRISMISIIELISYKYMVEIMEQSAK</sequence>
<dbReference type="Proteomes" id="UP000623967">
    <property type="component" value="Unassembled WGS sequence"/>
</dbReference>
<evidence type="ECO:0000256" key="1">
    <source>
        <dbReference type="ARBA" id="ARBA00023015"/>
    </source>
</evidence>
<dbReference type="InterPro" id="IPR035472">
    <property type="entry name" value="RpiR-like_SIS"/>
</dbReference>
<dbReference type="PROSITE" id="PS51464">
    <property type="entry name" value="SIS"/>
    <property type="match status" value="1"/>
</dbReference>
<keyword evidence="3" id="KW-0804">Transcription</keyword>
<feature type="domain" description="SIS" evidence="5">
    <location>
        <begin position="114"/>
        <end position="259"/>
    </location>
</feature>
<keyword evidence="7" id="KW-1185">Reference proteome</keyword>
<evidence type="ECO:0000256" key="2">
    <source>
        <dbReference type="ARBA" id="ARBA00023125"/>
    </source>
</evidence>
<comment type="caution">
    <text evidence="6">The sequence shown here is derived from an EMBL/GenBank/DDBJ whole genome shotgun (WGS) entry which is preliminary data.</text>
</comment>
<dbReference type="InterPro" id="IPR009057">
    <property type="entry name" value="Homeodomain-like_sf"/>
</dbReference>
<dbReference type="SUPFAM" id="SSF46689">
    <property type="entry name" value="Homeodomain-like"/>
    <property type="match status" value="1"/>
</dbReference>
<dbReference type="RefSeq" id="WP_202654604.1">
    <property type="nucleotide sequence ID" value="NZ_JAESWB010000181.1"/>
</dbReference>
<keyword evidence="2" id="KW-0238">DNA-binding</keyword>
<evidence type="ECO:0000313" key="7">
    <source>
        <dbReference type="Proteomes" id="UP000623967"/>
    </source>
</evidence>